<feature type="region of interest" description="Disordered" evidence="4">
    <location>
        <begin position="440"/>
        <end position="814"/>
    </location>
</feature>
<feature type="region of interest" description="Disordered" evidence="4">
    <location>
        <begin position="384"/>
        <end position="416"/>
    </location>
</feature>
<feature type="compositionally biased region" description="Polar residues" evidence="4">
    <location>
        <begin position="789"/>
        <end position="807"/>
    </location>
</feature>
<name>A0A8X8YFX1_SALSN</name>
<feature type="compositionally biased region" description="Acidic residues" evidence="4">
    <location>
        <begin position="553"/>
        <end position="571"/>
    </location>
</feature>
<dbReference type="InterPro" id="IPR000630">
    <property type="entry name" value="Ribosomal_uS8"/>
</dbReference>
<dbReference type="Gene3D" id="3.30.1370.30">
    <property type="match status" value="1"/>
</dbReference>
<keyword evidence="3" id="KW-0687">Ribonucleoprotein</keyword>
<feature type="compositionally biased region" description="Low complexity" evidence="4">
    <location>
        <begin position="477"/>
        <end position="512"/>
    </location>
</feature>
<dbReference type="GO" id="GO:0005840">
    <property type="term" value="C:ribosome"/>
    <property type="evidence" value="ECO:0007669"/>
    <property type="project" value="UniProtKB-KW"/>
</dbReference>
<evidence type="ECO:0000256" key="4">
    <source>
        <dbReference type="SAM" id="MobiDB-lite"/>
    </source>
</evidence>
<feature type="compositionally biased region" description="Low complexity" evidence="4">
    <location>
        <begin position="14"/>
        <end position="27"/>
    </location>
</feature>
<dbReference type="InterPro" id="IPR035987">
    <property type="entry name" value="Ribosomal_uS8_sf"/>
</dbReference>
<dbReference type="PROSITE" id="PS51980">
    <property type="entry name" value="OCEL"/>
    <property type="match status" value="1"/>
</dbReference>
<feature type="compositionally biased region" description="Basic and acidic residues" evidence="4">
    <location>
        <begin position="596"/>
        <end position="626"/>
    </location>
</feature>
<dbReference type="Pfam" id="PF07303">
    <property type="entry name" value="Occludin_ELL"/>
    <property type="match status" value="1"/>
</dbReference>
<feature type="compositionally biased region" description="Gly residues" evidence="4">
    <location>
        <begin position="28"/>
        <end position="37"/>
    </location>
</feature>
<evidence type="ECO:0000313" key="6">
    <source>
        <dbReference type="EMBL" id="KAG6428913.1"/>
    </source>
</evidence>
<feature type="region of interest" description="Disordered" evidence="4">
    <location>
        <begin position="866"/>
        <end position="932"/>
    </location>
</feature>
<feature type="compositionally biased region" description="Polar residues" evidence="4">
    <location>
        <begin position="440"/>
        <end position="457"/>
    </location>
</feature>
<keyword evidence="2" id="KW-0689">Ribosomal protein</keyword>
<comment type="similarity">
    <text evidence="1">Belongs to the universal ribosomal protein uS8 family.</text>
</comment>
<feature type="compositionally biased region" description="Basic and acidic residues" evidence="4">
    <location>
        <begin position="206"/>
        <end position="217"/>
    </location>
</feature>
<dbReference type="Proteomes" id="UP000298416">
    <property type="component" value="Unassembled WGS sequence"/>
</dbReference>
<gene>
    <name evidence="6" type="ORF">SASPL_106952</name>
</gene>
<evidence type="ECO:0000256" key="3">
    <source>
        <dbReference type="ARBA" id="ARBA00023274"/>
    </source>
</evidence>
<dbReference type="PANTHER" id="PTHR38372">
    <property type="entry name" value="DENTIN SIALOPHOSPHOPROTEIN-LIKE PROTEIN"/>
    <property type="match status" value="1"/>
</dbReference>
<protein>
    <recommendedName>
        <fullName evidence="5">OCEL domain-containing protein</fullName>
    </recommendedName>
</protein>
<dbReference type="Pfam" id="PF00410">
    <property type="entry name" value="Ribosomal_S8"/>
    <property type="match status" value="1"/>
</dbReference>
<dbReference type="InterPro" id="IPR010844">
    <property type="entry name" value="Occludin_ELL"/>
</dbReference>
<proteinExistence type="inferred from homology"/>
<dbReference type="GO" id="GO:1990904">
    <property type="term" value="C:ribonucleoprotein complex"/>
    <property type="evidence" value="ECO:0007669"/>
    <property type="project" value="UniProtKB-KW"/>
</dbReference>
<organism evidence="6">
    <name type="scientific">Salvia splendens</name>
    <name type="common">Scarlet sage</name>
    <dbReference type="NCBI Taxonomy" id="180675"/>
    <lineage>
        <taxon>Eukaryota</taxon>
        <taxon>Viridiplantae</taxon>
        <taxon>Streptophyta</taxon>
        <taxon>Embryophyta</taxon>
        <taxon>Tracheophyta</taxon>
        <taxon>Spermatophyta</taxon>
        <taxon>Magnoliopsida</taxon>
        <taxon>eudicotyledons</taxon>
        <taxon>Gunneridae</taxon>
        <taxon>Pentapetalae</taxon>
        <taxon>asterids</taxon>
        <taxon>lamiids</taxon>
        <taxon>Lamiales</taxon>
        <taxon>Lamiaceae</taxon>
        <taxon>Nepetoideae</taxon>
        <taxon>Mentheae</taxon>
        <taxon>Salviinae</taxon>
        <taxon>Salvia</taxon>
        <taxon>Salvia subgen. Calosphace</taxon>
        <taxon>core Calosphace</taxon>
    </lineage>
</organism>
<feature type="compositionally biased region" description="Polar residues" evidence="4">
    <location>
        <begin position="870"/>
        <end position="880"/>
    </location>
</feature>
<dbReference type="GO" id="GO:0006412">
    <property type="term" value="P:translation"/>
    <property type="evidence" value="ECO:0007669"/>
    <property type="project" value="InterPro"/>
</dbReference>
<dbReference type="EMBL" id="PNBA02000003">
    <property type="protein sequence ID" value="KAG6428913.1"/>
    <property type="molecule type" value="Genomic_DNA"/>
</dbReference>
<dbReference type="SUPFAM" id="SSF56047">
    <property type="entry name" value="Ribosomal protein S8"/>
    <property type="match status" value="1"/>
</dbReference>
<feature type="region of interest" description="Disordered" evidence="4">
    <location>
        <begin position="191"/>
        <end position="272"/>
    </location>
</feature>
<dbReference type="FunFam" id="3.30.1370.30:FF:000001">
    <property type="entry name" value="40S ribosomal protein S15a"/>
    <property type="match status" value="1"/>
</dbReference>
<reference evidence="6" key="2">
    <citation type="submission" date="2020-08" db="EMBL/GenBank/DDBJ databases">
        <title>Plant Genome Project.</title>
        <authorList>
            <person name="Zhang R.-G."/>
        </authorList>
    </citation>
    <scope>NUCLEOTIDE SEQUENCE</scope>
    <source>
        <strain evidence="6">Huo1</strain>
        <tissue evidence="6">Leaf</tissue>
    </source>
</reference>
<feature type="compositionally biased region" description="Polar residues" evidence="4">
    <location>
        <begin position="720"/>
        <end position="735"/>
    </location>
</feature>
<feature type="compositionally biased region" description="Low complexity" evidence="4">
    <location>
        <begin position="38"/>
        <end position="47"/>
    </location>
</feature>
<evidence type="ECO:0000259" key="5">
    <source>
        <dbReference type="PROSITE" id="PS51980"/>
    </source>
</evidence>
<feature type="compositionally biased region" description="Acidic residues" evidence="4">
    <location>
        <begin position="515"/>
        <end position="527"/>
    </location>
</feature>
<feature type="compositionally biased region" description="Polar residues" evidence="4">
    <location>
        <begin position="677"/>
        <end position="708"/>
    </location>
</feature>
<feature type="compositionally biased region" description="Low complexity" evidence="4">
    <location>
        <begin position="234"/>
        <end position="257"/>
    </location>
</feature>
<accession>A0A8X8YFX1</accession>
<evidence type="ECO:0000256" key="1">
    <source>
        <dbReference type="ARBA" id="ARBA00006471"/>
    </source>
</evidence>
<evidence type="ECO:0000313" key="7">
    <source>
        <dbReference type="Proteomes" id="UP000298416"/>
    </source>
</evidence>
<keyword evidence="7" id="KW-1185">Reference proteome</keyword>
<sequence>MGRGGGGGKRNIHAPPTGRPTAAARLSMGGGPRGRGGPPASSPSTSSLQVEESFSLVREKPLNFGMAIKLTTDLVEEIKRVEAQGGAACIKFGANASGNVIQVGDKTIKFTWSREPGDLCDIYEERQSGDDGNGLLVESGGTWRKVNVERELDESTKNHVKRLSEEAERKMKARKAIVLDHQNSAMKNQMKAFAASESTPWKSFKNRKEPPFKKPKCESTPAAGPPKSVFKPISNLSKGRLSSSSPLSSQPKQLGPSMSPVGIGDPVKGQTGVSDFAATQNLDKALSSEKDTVNRRNNTISDRSKFNWNDEAKPTDLRNLITSLLLENQSSGMSLKALERAVENAIPNSAWKIEPILKQIASCQAPGRYFLKAGVEMESFKKIPQSGSYPEINRDQSPAPQKFDQLPGEDHMSTDANNEELGELNLTPAHTEDIVEIIGSQNSPDNLSDKNVSNNSEGVAGSSSDSGSDSESDTDSSDSGSDSGKSKSRSPVGSRSGSSSDSDTDSSSSSKQASDDDLDIMICDDEKESEHKMLDPHPAASRDPCQWNNLDNDPVETGDSDIQDPFGEIEIDIEKDSPDYNHGLEIPPADNLFASKEGEEASEDLKPSSPDHYEQQERRVSEREGYDESGGMVNDGFKHGESGAQGRSSKGNSKRRSDDKHLEERARSKKKSKSKNSIEPVSGTINSLFGESPYNSSPDRALQGTDTQPVDLMDDRTYRNDTNYADPQTGPNHQAISHRPVSDPQQPAQRSSEARGWTEAPSGGKRPGKQNRLEPNTRKSEMTGKTKETGPTSNSYWGYSPKSNNLGTADRSPMMNGRNAVLRREPSDLELGEFREPFHEETPASKKQFEKKNSFKHLENKQKDAEYWNSDFSGGKTSNKIPADLGKMSSPNNVDDRTRTHLRSTQPLDPPHPPRVDLNSQQNIVPEVSGKTRFVEAGMGRAASVEAYGDTSRKIPGNSVEQQHDPIRGVEPRATKQSKKQKPNRTSVSNDRRTVIGSNDSHLKKKLSSSDDTSCSFAKFEKDRPELKGPIRDISQYKEYVKEYQEKYESYCSLNKILESYRDEFSKLGKDLDAYKGRDMKKYNDILERMRSSFRQCGEKHKRLKNIFVVLYEELKICSLSPSSIVNEVSHAPACIRKRDPPLPSSGDASRLPPACSAVRHFLSYSAAISIPSSRIMGRRILNDALRTIVNAEERGFASAELKPISNVVASFLQIMKYRGYIKDFEVHDPHRVGKITVQLQGRVNNCRALTYRQDIKAQYIESYKT</sequence>
<evidence type="ECO:0000256" key="2">
    <source>
        <dbReference type="ARBA" id="ARBA00022980"/>
    </source>
</evidence>
<dbReference type="AlphaFoldDB" id="A0A8X8YFX1"/>
<feature type="compositionally biased region" description="Basic and acidic residues" evidence="4">
    <location>
        <begin position="962"/>
        <end position="974"/>
    </location>
</feature>
<feature type="domain" description="OCEL" evidence="5">
    <location>
        <begin position="1022"/>
        <end position="1130"/>
    </location>
</feature>
<comment type="caution">
    <text evidence="6">The sequence shown here is derived from an EMBL/GenBank/DDBJ whole genome shotgun (WGS) entry which is preliminary data.</text>
</comment>
<feature type="region of interest" description="Disordered" evidence="4">
    <location>
        <begin position="1"/>
        <end position="52"/>
    </location>
</feature>
<feature type="compositionally biased region" description="Basic and acidic residues" evidence="4">
    <location>
        <begin position="655"/>
        <end position="666"/>
    </location>
</feature>
<reference evidence="6" key="1">
    <citation type="submission" date="2018-01" db="EMBL/GenBank/DDBJ databases">
        <authorList>
            <person name="Mao J.F."/>
        </authorList>
    </citation>
    <scope>NUCLEOTIDE SEQUENCE</scope>
    <source>
        <strain evidence="6">Huo1</strain>
        <tissue evidence="6">Leaf</tissue>
    </source>
</reference>
<dbReference type="PANTHER" id="PTHR38372:SF2">
    <property type="entry name" value="DENTIN SIALOPHOSPHOPROTEIN-LIKE PROTEIN"/>
    <property type="match status" value="1"/>
</dbReference>
<dbReference type="GO" id="GO:0003735">
    <property type="term" value="F:structural constituent of ribosome"/>
    <property type="evidence" value="ECO:0007669"/>
    <property type="project" value="InterPro"/>
</dbReference>
<feature type="region of interest" description="Disordered" evidence="4">
    <location>
        <begin position="947"/>
        <end position="1013"/>
    </location>
</feature>
<feature type="compositionally biased region" description="Basic and acidic residues" evidence="4">
    <location>
        <begin position="771"/>
        <end position="788"/>
    </location>
</feature>